<organism evidence="9 10">
    <name type="scientific">Diploptera punctata</name>
    <name type="common">Pacific beetle cockroach</name>
    <dbReference type="NCBI Taxonomy" id="6984"/>
    <lineage>
        <taxon>Eukaryota</taxon>
        <taxon>Metazoa</taxon>
        <taxon>Ecdysozoa</taxon>
        <taxon>Arthropoda</taxon>
        <taxon>Hexapoda</taxon>
        <taxon>Insecta</taxon>
        <taxon>Pterygota</taxon>
        <taxon>Neoptera</taxon>
        <taxon>Polyneoptera</taxon>
        <taxon>Dictyoptera</taxon>
        <taxon>Blattodea</taxon>
        <taxon>Blaberoidea</taxon>
        <taxon>Blaberidae</taxon>
        <taxon>Diplopterinae</taxon>
        <taxon>Diploptera</taxon>
    </lineage>
</organism>
<evidence type="ECO:0000313" key="10">
    <source>
        <dbReference type="Proteomes" id="UP001233999"/>
    </source>
</evidence>
<evidence type="ECO:0000256" key="2">
    <source>
        <dbReference type="ARBA" id="ARBA00022606"/>
    </source>
</evidence>
<sequence>MVLFGWIGSKIEQKLIHFIILASMDVGEAAYDSGWEDAEPSVKQTVCIIMVRAQKPAIIRGGQFYITNLETVSAVSIVST</sequence>
<dbReference type="GO" id="GO:0005549">
    <property type="term" value="F:odorant binding"/>
    <property type="evidence" value="ECO:0007669"/>
    <property type="project" value="InterPro"/>
</dbReference>
<dbReference type="GO" id="GO:0007165">
    <property type="term" value="P:signal transduction"/>
    <property type="evidence" value="ECO:0007669"/>
    <property type="project" value="UniProtKB-KW"/>
</dbReference>
<evidence type="ECO:0000256" key="1">
    <source>
        <dbReference type="ARBA" id="ARBA00004141"/>
    </source>
</evidence>
<dbReference type="InterPro" id="IPR004117">
    <property type="entry name" value="7tm6_olfct_rcpt"/>
</dbReference>
<keyword evidence="8" id="KW-0807">Transducer</keyword>
<evidence type="ECO:0000256" key="3">
    <source>
        <dbReference type="ARBA" id="ARBA00022692"/>
    </source>
</evidence>
<dbReference type="GO" id="GO:0004984">
    <property type="term" value="F:olfactory receptor activity"/>
    <property type="evidence" value="ECO:0007669"/>
    <property type="project" value="InterPro"/>
</dbReference>
<gene>
    <name evidence="9" type="ORF">L9F63_000318</name>
</gene>
<name>A0AAD8AMR1_DIPPU</name>
<reference evidence="9" key="1">
    <citation type="journal article" date="2023" name="IScience">
        <title>Live-bearing cockroach genome reveals convergent evolutionary mechanisms linked to viviparity in insects and beyond.</title>
        <authorList>
            <person name="Fouks B."/>
            <person name="Harrison M.C."/>
            <person name="Mikhailova A.A."/>
            <person name="Marchal E."/>
            <person name="English S."/>
            <person name="Carruthers M."/>
            <person name="Jennings E.C."/>
            <person name="Chiamaka E.L."/>
            <person name="Frigard R.A."/>
            <person name="Pippel M."/>
            <person name="Attardo G.M."/>
            <person name="Benoit J.B."/>
            <person name="Bornberg-Bauer E."/>
            <person name="Tobe S.S."/>
        </authorList>
    </citation>
    <scope>NUCLEOTIDE SEQUENCE</scope>
    <source>
        <strain evidence="9">Stay&amp;Tobe</strain>
    </source>
</reference>
<accession>A0AAD8AMR1</accession>
<keyword evidence="4" id="KW-0552">Olfaction</keyword>
<comment type="subcellular location">
    <subcellularLocation>
        <location evidence="1">Membrane</location>
        <topology evidence="1">Multi-pass membrane protein</topology>
    </subcellularLocation>
</comment>
<proteinExistence type="predicted"/>
<dbReference type="Proteomes" id="UP001233999">
    <property type="component" value="Unassembled WGS sequence"/>
</dbReference>
<evidence type="ECO:0000256" key="4">
    <source>
        <dbReference type="ARBA" id="ARBA00022725"/>
    </source>
</evidence>
<keyword evidence="2" id="KW-0716">Sensory transduction</keyword>
<evidence type="ECO:0000256" key="8">
    <source>
        <dbReference type="ARBA" id="ARBA00023224"/>
    </source>
</evidence>
<dbReference type="Pfam" id="PF02949">
    <property type="entry name" value="7tm_6"/>
    <property type="match status" value="1"/>
</dbReference>
<evidence type="ECO:0000256" key="7">
    <source>
        <dbReference type="ARBA" id="ARBA00023170"/>
    </source>
</evidence>
<evidence type="ECO:0000256" key="6">
    <source>
        <dbReference type="ARBA" id="ARBA00023136"/>
    </source>
</evidence>
<evidence type="ECO:0000256" key="5">
    <source>
        <dbReference type="ARBA" id="ARBA00022989"/>
    </source>
</evidence>
<keyword evidence="3" id="KW-0812">Transmembrane</keyword>
<keyword evidence="5" id="KW-1133">Transmembrane helix</keyword>
<keyword evidence="7" id="KW-0675">Receptor</keyword>
<dbReference type="EMBL" id="JASPKZ010000012">
    <property type="protein sequence ID" value="KAJ9601575.1"/>
    <property type="molecule type" value="Genomic_DNA"/>
</dbReference>
<protein>
    <submittedName>
        <fullName evidence="9">Uncharacterized protein</fullName>
    </submittedName>
</protein>
<evidence type="ECO:0000313" key="9">
    <source>
        <dbReference type="EMBL" id="KAJ9601575.1"/>
    </source>
</evidence>
<reference evidence="9" key="2">
    <citation type="submission" date="2023-05" db="EMBL/GenBank/DDBJ databases">
        <authorList>
            <person name="Fouks B."/>
        </authorList>
    </citation>
    <scope>NUCLEOTIDE SEQUENCE</scope>
    <source>
        <strain evidence="9">Stay&amp;Tobe</strain>
        <tissue evidence="9">Testes</tissue>
    </source>
</reference>
<keyword evidence="6" id="KW-0472">Membrane</keyword>
<comment type="caution">
    <text evidence="9">The sequence shown here is derived from an EMBL/GenBank/DDBJ whole genome shotgun (WGS) entry which is preliminary data.</text>
</comment>
<dbReference type="GO" id="GO:0016020">
    <property type="term" value="C:membrane"/>
    <property type="evidence" value="ECO:0007669"/>
    <property type="project" value="UniProtKB-SubCell"/>
</dbReference>
<dbReference type="AlphaFoldDB" id="A0AAD8AMR1"/>
<keyword evidence="10" id="KW-1185">Reference proteome</keyword>